<feature type="region of interest" description="Disordered" evidence="1">
    <location>
        <begin position="346"/>
        <end position="366"/>
    </location>
</feature>
<evidence type="ECO:0000256" key="1">
    <source>
        <dbReference type="SAM" id="MobiDB-lite"/>
    </source>
</evidence>
<evidence type="ECO:0000313" key="3">
    <source>
        <dbReference type="Proteomes" id="UP000460272"/>
    </source>
</evidence>
<comment type="caution">
    <text evidence="2">The sequence shown here is derived from an EMBL/GenBank/DDBJ whole genome shotgun (WGS) entry which is preliminary data.</text>
</comment>
<reference evidence="2 3" key="1">
    <citation type="submission" date="2018-11" db="EMBL/GenBank/DDBJ databases">
        <title>Trebonia kvetii gen.nov., sp.nov., a novel acidophilic actinobacterium, and proposal of the new actinobacterial family Treboniaceae fam. nov.</title>
        <authorList>
            <person name="Rapoport D."/>
            <person name="Sagova-Mareckova M."/>
            <person name="Sedlacek I."/>
            <person name="Provaznik J."/>
            <person name="Kralova S."/>
            <person name="Pavlinic D."/>
            <person name="Benes V."/>
            <person name="Kopecky J."/>
        </authorList>
    </citation>
    <scope>NUCLEOTIDE SEQUENCE [LARGE SCALE GENOMIC DNA]</scope>
    <source>
        <strain evidence="2 3">15Tr583</strain>
    </source>
</reference>
<dbReference type="AlphaFoldDB" id="A0A6P2BLG3"/>
<name>A0A6P2BLG3_9ACTN</name>
<sequence length="420" mass="45804">MAHRPVAALRRRDVAIALLSVPSEDALASLPVIRRGLLAAGNPLSAPFWQSAEAILHKIAEHDATFGDVHGWLEATGTEPTGIIGLHVWEEPSARSPLQEEMHARLVGFLEERLTAGEIDPDRLATGDEAARQAYVTLQEQWMTTPLPDGRVPMTVLLDEQDEAFLADWAAADAEARAALQSVLDRVGDRPVPVAELRTAARRLRNDIARPGWPGQMLVSFSGRTADALPAEDDELWLTLATSVASPQGDPLSEEDREFARAMEWAEDEDLDFGADVNGHAEDDEPDELSAAIAAVCALDHFDWLAVMSSLVTGGPGTPASAADLARYVRDFDPDEVIGLEVARDAGDEDVEDDEDAEYGDPDFDDELADDDDFDELSIEGLFLHVTAMWSVLGAIDEDDRLTPLGWWGLPEAMRRAWTS</sequence>
<dbReference type="OrthoDB" id="3509248at2"/>
<keyword evidence="3" id="KW-1185">Reference proteome</keyword>
<gene>
    <name evidence="2" type="ORF">EAS64_41435</name>
</gene>
<dbReference type="Proteomes" id="UP000460272">
    <property type="component" value="Unassembled WGS sequence"/>
</dbReference>
<protein>
    <submittedName>
        <fullName evidence="2">Uncharacterized protein</fullName>
    </submittedName>
</protein>
<proteinExistence type="predicted"/>
<feature type="compositionally biased region" description="Acidic residues" evidence="1">
    <location>
        <begin position="347"/>
        <end position="366"/>
    </location>
</feature>
<accession>A0A6P2BLG3</accession>
<evidence type="ECO:0000313" key="2">
    <source>
        <dbReference type="EMBL" id="TVY99749.1"/>
    </source>
</evidence>
<organism evidence="2 3">
    <name type="scientific">Trebonia kvetii</name>
    <dbReference type="NCBI Taxonomy" id="2480626"/>
    <lineage>
        <taxon>Bacteria</taxon>
        <taxon>Bacillati</taxon>
        <taxon>Actinomycetota</taxon>
        <taxon>Actinomycetes</taxon>
        <taxon>Streptosporangiales</taxon>
        <taxon>Treboniaceae</taxon>
        <taxon>Trebonia</taxon>
    </lineage>
</organism>
<dbReference type="EMBL" id="RPFW01000012">
    <property type="protein sequence ID" value="TVY99749.1"/>
    <property type="molecule type" value="Genomic_DNA"/>
</dbReference>